<name>A0A8S3W125_PARAO</name>
<organism evidence="2 3">
    <name type="scientific">Parnassius apollo</name>
    <name type="common">Apollo butterfly</name>
    <name type="synonym">Papilio apollo</name>
    <dbReference type="NCBI Taxonomy" id="110799"/>
    <lineage>
        <taxon>Eukaryota</taxon>
        <taxon>Metazoa</taxon>
        <taxon>Ecdysozoa</taxon>
        <taxon>Arthropoda</taxon>
        <taxon>Hexapoda</taxon>
        <taxon>Insecta</taxon>
        <taxon>Pterygota</taxon>
        <taxon>Neoptera</taxon>
        <taxon>Endopterygota</taxon>
        <taxon>Lepidoptera</taxon>
        <taxon>Glossata</taxon>
        <taxon>Ditrysia</taxon>
        <taxon>Papilionoidea</taxon>
        <taxon>Papilionidae</taxon>
        <taxon>Parnassiinae</taxon>
        <taxon>Parnassini</taxon>
        <taxon>Parnassius</taxon>
        <taxon>Parnassius</taxon>
    </lineage>
</organism>
<gene>
    <name evidence="2" type="ORF">PAPOLLO_LOCUS852</name>
</gene>
<feature type="region of interest" description="Disordered" evidence="1">
    <location>
        <begin position="1"/>
        <end position="51"/>
    </location>
</feature>
<dbReference type="OrthoDB" id="10057959at2759"/>
<protein>
    <submittedName>
        <fullName evidence="2">(apollo) hypothetical protein</fullName>
    </submittedName>
</protein>
<feature type="compositionally biased region" description="Acidic residues" evidence="1">
    <location>
        <begin position="13"/>
        <end position="30"/>
    </location>
</feature>
<reference evidence="2" key="1">
    <citation type="submission" date="2021-04" db="EMBL/GenBank/DDBJ databases">
        <authorList>
            <person name="Tunstrom K."/>
        </authorList>
    </citation>
    <scope>NUCLEOTIDE SEQUENCE</scope>
</reference>
<evidence type="ECO:0000313" key="2">
    <source>
        <dbReference type="EMBL" id="CAG4934600.1"/>
    </source>
</evidence>
<dbReference type="EMBL" id="CAJQZP010000043">
    <property type="protein sequence ID" value="CAG4934600.1"/>
    <property type="molecule type" value="Genomic_DNA"/>
</dbReference>
<proteinExistence type="predicted"/>
<comment type="caution">
    <text evidence="2">The sequence shown here is derived from an EMBL/GenBank/DDBJ whole genome shotgun (WGS) entry which is preliminary data.</text>
</comment>
<keyword evidence="3" id="KW-1185">Reference proteome</keyword>
<evidence type="ECO:0000313" key="3">
    <source>
        <dbReference type="Proteomes" id="UP000691718"/>
    </source>
</evidence>
<dbReference type="AlphaFoldDB" id="A0A8S3W125"/>
<dbReference type="Proteomes" id="UP000691718">
    <property type="component" value="Unassembled WGS sequence"/>
</dbReference>
<accession>A0A8S3W125</accession>
<evidence type="ECO:0000256" key="1">
    <source>
        <dbReference type="SAM" id="MobiDB-lite"/>
    </source>
</evidence>
<sequence>MEDSQIQRWLNELETDDEEVIESENDESELCESKDTRLSASDEISDSDDYPLSQLVTRRRGPVYKSTNGTIWQKRCSTSTAY</sequence>